<comment type="caution">
    <text evidence="2">The sequence shown here is derived from an EMBL/GenBank/DDBJ whole genome shotgun (WGS) entry which is preliminary data.</text>
</comment>
<dbReference type="AlphaFoldDB" id="A0A7C9R9X1"/>
<proteinExistence type="predicted"/>
<evidence type="ECO:0000313" key="2">
    <source>
        <dbReference type="EMBL" id="NGN43702.1"/>
    </source>
</evidence>
<dbReference type="Gene3D" id="3.30.420.380">
    <property type="match status" value="1"/>
</dbReference>
<dbReference type="EMBL" id="JAAKZG010000010">
    <property type="protein sequence ID" value="NGN43702.1"/>
    <property type="molecule type" value="Genomic_DNA"/>
</dbReference>
<reference evidence="2 3" key="1">
    <citation type="submission" date="2020-02" db="EMBL/GenBank/DDBJ databases">
        <title>Genome sequence of the type strain CGMCC 1.15528 of Mesorhizobium zhangyense.</title>
        <authorList>
            <person name="Gao J."/>
            <person name="Sun J."/>
        </authorList>
    </citation>
    <scope>NUCLEOTIDE SEQUENCE [LARGE SCALE GENOMIC DNA]</scope>
    <source>
        <strain evidence="2 3">CGMCC 1.15528</strain>
    </source>
</reference>
<dbReference type="Proteomes" id="UP000481252">
    <property type="component" value="Unassembled WGS sequence"/>
</dbReference>
<organism evidence="2 3">
    <name type="scientific">Mesorhizobium zhangyense</name>
    <dbReference type="NCBI Taxonomy" id="1776730"/>
    <lineage>
        <taxon>Bacteria</taxon>
        <taxon>Pseudomonadati</taxon>
        <taxon>Pseudomonadota</taxon>
        <taxon>Alphaproteobacteria</taxon>
        <taxon>Hyphomicrobiales</taxon>
        <taxon>Phyllobacteriaceae</taxon>
        <taxon>Mesorhizobium</taxon>
    </lineage>
</organism>
<name>A0A7C9R9X1_9HYPH</name>
<dbReference type="InterPro" id="IPR043129">
    <property type="entry name" value="ATPase_NBD"/>
</dbReference>
<keyword evidence="1" id="KW-0812">Transmembrane</keyword>
<protein>
    <submittedName>
        <fullName evidence="2">PilN domain-containing protein</fullName>
    </submittedName>
</protein>
<evidence type="ECO:0000313" key="3">
    <source>
        <dbReference type="Proteomes" id="UP000481252"/>
    </source>
</evidence>
<sequence>MASPFTAAIRGMDDWIAGPASLLDELARIKSSSRVVARVASDGDALEIEPATSRKPSAPLLIPISPDGQAPAALRTAVNGKTVHLGIPANWVIARRIELPMEAASHVEGIVSSRMGALSPLPASDIHFGHSVLGISHETLQITVAVAIVARSRVAAALACLNAAEARQVVISAPFPEGDAVKVLTQRQRVTGTRGRIKFVLAGVLGASLVAAVTAVAIRPMIQNSYAERRAAVEVRAEKARRAIALAATPDKAETAPEQEALNIKDDAISALGALDDLAEALPMHSYATEIAFANGRMRLSGRTMDVPEVLTALESSSRFEDSMQVGSALRGEDGLTSEFEVDTRPLIRTGGSLR</sequence>
<accession>A0A7C9R9X1</accession>
<keyword evidence="1" id="KW-0472">Membrane</keyword>
<gene>
    <name evidence="2" type="ORF">G6N74_21810</name>
</gene>
<keyword evidence="3" id="KW-1185">Reference proteome</keyword>
<evidence type="ECO:0000256" key="1">
    <source>
        <dbReference type="SAM" id="Phobius"/>
    </source>
</evidence>
<dbReference type="SUPFAM" id="SSF53067">
    <property type="entry name" value="Actin-like ATPase domain"/>
    <property type="match status" value="1"/>
</dbReference>
<keyword evidence="1" id="KW-1133">Transmembrane helix</keyword>
<dbReference type="RefSeq" id="WP_165120103.1">
    <property type="nucleotide sequence ID" value="NZ_JAAKZG010000010.1"/>
</dbReference>
<feature type="transmembrane region" description="Helical" evidence="1">
    <location>
        <begin position="197"/>
        <end position="218"/>
    </location>
</feature>